<name>A0A7K1S9W0_9BACT</name>
<organism evidence="2 3">
    <name type="scientific">Spirosoma arboris</name>
    <dbReference type="NCBI Taxonomy" id="2682092"/>
    <lineage>
        <taxon>Bacteria</taxon>
        <taxon>Pseudomonadati</taxon>
        <taxon>Bacteroidota</taxon>
        <taxon>Cytophagia</taxon>
        <taxon>Cytophagales</taxon>
        <taxon>Cytophagaceae</taxon>
        <taxon>Spirosoma</taxon>
    </lineage>
</organism>
<dbReference type="GO" id="GO:0006355">
    <property type="term" value="P:regulation of DNA-templated transcription"/>
    <property type="evidence" value="ECO:0007669"/>
    <property type="project" value="InterPro"/>
</dbReference>
<dbReference type="GO" id="GO:0003677">
    <property type="term" value="F:DNA binding"/>
    <property type="evidence" value="ECO:0007669"/>
    <property type="project" value="InterPro"/>
</dbReference>
<reference evidence="2 3" key="1">
    <citation type="submission" date="2019-12" db="EMBL/GenBank/DDBJ databases">
        <title>Spirosoma sp. HMF4905 genome sequencing and assembly.</title>
        <authorList>
            <person name="Kang H."/>
            <person name="Cha I."/>
            <person name="Kim H."/>
            <person name="Joh K."/>
        </authorList>
    </citation>
    <scope>NUCLEOTIDE SEQUENCE [LARGE SCALE GENOMIC DNA]</scope>
    <source>
        <strain evidence="2 3">HMF4905</strain>
    </source>
</reference>
<protein>
    <submittedName>
        <fullName evidence="2">Helix-turn-helix transcriptional regulator</fullName>
    </submittedName>
</protein>
<dbReference type="Pfam" id="PF00196">
    <property type="entry name" value="GerE"/>
    <property type="match status" value="1"/>
</dbReference>
<feature type="domain" description="HTH luxR-type" evidence="1">
    <location>
        <begin position="8"/>
        <end position="73"/>
    </location>
</feature>
<sequence length="77" mass="8748">MTNLITLRNLNSVQLKPREHHFLQLACSELTYVQIADQMCVSPRTVDGYREALFERFQVKTRVGLAMCAVRGGLVIP</sequence>
<dbReference type="AlphaFoldDB" id="A0A7K1S9W0"/>
<evidence type="ECO:0000313" key="3">
    <source>
        <dbReference type="Proteomes" id="UP000436006"/>
    </source>
</evidence>
<dbReference type="SUPFAM" id="SSF46894">
    <property type="entry name" value="C-terminal effector domain of the bipartite response regulators"/>
    <property type="match status" value="1"/>
</dbReference>
<gene>
    <name evidence="2" type="ORF">GO755_11185</name>
</gene>
<dbReference type="InterPro" id="IPR000792">
    <property type="entry name" value="Tscrpt_reg_LuxR_C"/>
</dbReference>
<evidence type="ECO:0000313" key="2">
    <source>
        <dbReference type="EMBL" id="MVM30597.1"/>
    </source>
</evidence>
<comment type="caution">
    <text evidence="2">The sequence shown here is derived from an EMBL/GenBank/DDBJ whole genome shotgun (WGS) entry which is preliminary data.</text>
</comment>
<accession>A0A7K1S9W0</accession>
<dbReference type="InterPro" id="IPR016032">
    <property type="entry name" value="Sig_transdc_resp-reg_C-effctor"/>
</dbReference>
<dbReference type="Gene3D" id="1.10.10.10">
    <property type="entry name" value="Winged helix-like DNA-binding domain superfamily/Winged helix DNA-binding domain"/>
    <property type="match status" value="1"/>
</dbReference>
<evidence type="ECO:0000259" key="1">
    <source>
        <dbReference type="PROSITE" id="PS50043"/>
    </source>
</evidence>
<dbReference type="SMART" id="SM00421">
    <property type="entry name" value="HTH_LUXR"/>
    <property type="match status" value="1"/>
</dbReference>
<dbReference type="InterPro" id="IPR036388">
    <property type="entry name" value="WH-like_DNA-bd_sf"/>
</dbReference>
<keyword evidence="3" id="KW-1185">Reference proteome</keyword>
<dbReference type="RefSeq" id="WP_157584818.1">
    <property type="nucleotide sequence ID" value="NZ_WPIN01000003.1"/>
</dbReference>
<proteinExistence type="predicted"/>
<dbReference type="EMBL" id="WPIN01000003">
    <property type="protein sequence ID" value="MVM30597.1"/>
    <property type="molecule type" value="Genomic_DNA"/>
</dbReference>
<dbReference type="Proteomes" id="UP000436006">
    <property type="component" value="Unassembled WGS sequence"/>
</dbReference>
<dbReference type="PROSITE" id="PS50043">
    <property type="entry name" value="HTH_LUXR_2"/>
    <property type="match status" value="1"/>
</dbReference>